<dbReference type="InterPro" id="IPR003779">
    <property type="entry name" value="CMD-like"/>
</dbReference>
<feature type="domain" description="Carboxymuconolactone decarboxylase-like" evidence="1">
    <location>
        <begin position="27"/>
        <end position="95"/>
    </location>
</feature>
<dbReference type="OrthoDB" id="9801997at2"/>
<dbReference type="Proteomes" id="UP000234845">
    <property type="component" value="Unassembled WGS sequence"/>
</dbReference>
<comment type="caution">
    <text evidence="2">The sequence shown here is derived from an EMBL/GenBank/DDBJ whole genome shotgun (WGS) entry which is preliminary data.</text>
</comment>
<dbReference type="AlphaFoldDB" id="A0A2N5XZK6"/>
<protein>
    <recommendedName>
        <fullName evidence="1">Carboxymuconolactone decarboxylase-like domain-containing protein</fullName>
    </recommendedName>
</protein>
<dbReference type="PANTHER" id="PTHR34846:SF5">
    <property type="entry name" value="CARBOXYMUCONOLACTONE DECARBOXYLASE-LIKE DOMAIN-CONTAINING PROTEIN"/>
    <property type="match status" value="1"/>
</dbReference>
<dbReference type="InterPro" id="IPR029032">
    <property type="entry name" value="AhpD-like"/>
</dbReference>
<gene>
    <name evidence="2" type="ORF">CWI75_15185</name>
</gene>
<dbReference type="SUPFAM" id="SSF69118">
    <property type="entry name" value="AhpD-like"/>
    <property type="match status" value="1"/>
</dbReference>
<keyword evidence="3" id="KW-1185">Reference proteome</keyword>
<sequence length="171" mass="18526">MATEARVQAPASDTGNVIRDSALGIVPQTLEHYLALNAAIWDAGPLNAAEIELARLRNAQHVGCVFCQAVRYDVAMAAGLTEEKVQIIRQQSPAEQLSPRENLIIAFTDQYAQDPAGLNEGLKGDLLEEFSEQELLHLSLVVAYFNGFSRCAVGLGGMPDHVPVMEISVPR</sequence>
<dbReference type="GO" id="GO:0051920">
    <property type="term" value="F:peroxiredoxin activity"/>
    <property type="evidence" value="ECO:0007669"/>
    <property type="project" value="InterPro"/>
</dbReference>
<dbReference type="EMBL" id="PKLZ01000012">
    <property type="protein sequence ID" value="PLW81571.1"/>
    <property type="molecule type" value="Genomic_DNA"/>
</dbReference>
<dbReference type="Gene3D" id="1.20.1290.10">
    <property type="entry name" value="AhpD-like"/>
    <property type="match status" value="1"/>
</dbReference>
<accession>A0A2N5XZK6</accession>
<organism evidence="2 3">
    <name type="scientific">Kineobactrum sediminis</name>
    <dbReference type="NCBI Taxonomy" id="1905677"/>
    <lineage>
        <taxon>Bacteria</taxon>
        <taxon>Pseudomonadati</taxon>
        <taxon>Pseudomonadota</taxon>
        <taxon>Gammaproteobacteria</taxon>
        <taxon>Cellvibrionales</taxon>
        <taxon>Halieaceae</taxon>
        <taxon>Kineobactrum</taxon>
    </lineage>
</organism>
<dbReference type="RefSeq" id="WP_101522370.1">
    <property type="nucleotide sequence ID" value="NZ_PKLZ01000012.1"/>
</dbReference>
<proteinExistence type="predicted"/>
<dbReference type="Pfam" id="PF02627">
    <property type="entry name" value="CMD"/>
    <property type="match status" value="1"/>
</dbReference>
<dbReference type="PANTHER" id="PTHR34846">
    <property type="entry name" value="4-CARBOXYMUCONOLACTONE DECARBOXYLASE FAMILY PROTEIN (AFU_ORTHOLOGUE AFUA_6G11590)"/>
    <property type="match status" value="1"/>
</dbReference>
<name>A0A2N5XZK6_9GAMM</name>
<evidence type="ECO:0000259" key="1">
    <source>
        <dbReference type="Pfam" id="PF02627"/>
    </source>
</evidence>
<reference evidence="3" key="1">
    <citation type="submission" date="2017-11" db="EMBL/GenBank/DDBJ databases">
        <title>The draft genome sequence of Chromatocurvus sp. F02.</title>
        <authorList>
            <person name="Du Z.-J."/>
            <person name="Chang Y.-Q."/>
        </authorList>
    </citation>
    <scope>NUCLEOTIDE SEQUENCE [LARGE SCALE GENOMIC DNA]</scope>
    <source>
        <strain evidence="3">F02</strain>
    </source>
</reference>
<evidence type="ECO:0000313" key="3">
    <source>
        <dbReference type="Proteomes" id="UP000234845"/>
    </source>
</evidence>
<evidence type="ECO:0000313" key="2">
    <source>
        <dbReference type="EMBL" id="PLW81571.1"/>
    </source>
</evidence>